<reference evidence="1 2" key="1">
    <citation type="submission" date="2014-04" db="EMBL/GenBank/DDBJ databases">
        <title>Aquimarina sp. 22II-S11-z7 Genome Sequencing.</title>
        <authorList>
            <person name="Lai Q."/>
        </authorList>
    </citation>
    <scope>NUCLEOTIDE SEQUENCE [LARGE SCALE GENOMIC DNA]</scope>
    <source>
        <strain evidence="1 2">22II-S11-z7</strain>
    </source>
</reference>
<organism evidence="1 2">
    <name type="scientific">Aquimarina atlantica</name>
    <dbReference type="NCBI Taxonomy" id="1317122"/>
    <lineage>
        <taxon>Bacteria</taxon>
        <taxon>Pseudomonadati</taxon>
        <taxon>Bacteroidota</taxon>
        <taxon>Flavobacteriia</taxon>
        <taxon>Flavobacteriales</taxon>
        <taxon>Flavobacteriaceae</taxon>
        <taxon>Aquimarina</taxon>
    </lineage>
</organism>
<evidence type="ECO:0000313" key="2">
    <source>
        <dbReference type="Proteomes" id="UP000023541"/>
    </source>
</evidence>
<dbReference type="EMBL" id="AQRA01000002">
    <property type="protein sequence ID" value="EZH74731.1"/>
    <property type="molecule type" value="Genomic_DNA"/>
</dbReference>
<dbReference type="OrthoDB" id="1139121at2"/>
<keyword evidence="2" id="KW-1185">Reference proteome</keyword>
<dbReference type="Proteomes" id="UP000023541">
    <property type="component" value="Unassembled WGS sequence"/>
</dbReference>
<dbReference type="RefSeq" id="WP_034239486.1">
    <property type="nucleotide sequence ID" value="NZ_AQRA01000002.1"/>
</dbReference>
<gene>
    <name evidence="1" type="ORF">ATO12_08300</name>
</gene>
<dbReference type="STRING" id="1317122.ATO12_08300"/>
<sequence length="147" mass="17597">MKAKQPNIKYVEWRSPEELHEISLNWVSELKFIKDEQHFLDELIENHTIQLISKKIFEESKNILQELSLSRKGLDPLLKKIINHHNELTILLDGIDQPVEEKQYKEDHWELTMAVSKYLNSYKETKRKVFDLIKTIMKEGKQKRLLS</sequence>
<name>A0A023BXE9_9FLAO</name>
<comment type="caution">
    <text evidence="1">The sequence shown here is derived from an EMBL/GenBank/DDBJ whole genome shotgun (WGS) entry which is preliminary data.</text>
</comment>
<proteinExistence type="predicted"/>
<protein>
    <submittedName>
        <fullName evidence="1">Uncharacterized protein</fullName>
    </submittedName>
</protein>
<accession>A0A023BXE9</accession>
<evidence type="ECO:0000313" key="1">
    <source>
        <dbReference type="EMBL" id="EZH74731.1"/>
    </source>
</evidence>
<dbReference type="eggNOG" id="ENOG5032VDQ">
    <property type="taxonomic scope" value="Bacteria"/>
</dbReference>
<dbReference type="AlphaFoldDB" id="A0A023BXE9"/>